<dbReference type="AlphaFoldDB" id="A0A5P1ECM3"/>
<protein>
    <submittedName>
        <fullName evidence="2">Uncharacterized protein</fullName>
    </submittedName>
</protein>
<keyword evidence="3" id="KW-1185">Reference proteome</keyword>
<evidence type="ECO:0000313" key="2">
    <source>
        <dbReference type="EMBL" id="ONK63626.1"/>
    </source>
</evidence>
<evidence type="ECO:0000313" key="3">
    <source>
        <dbReference type="Proteomes" id="UP000243459"/>
    </source>
</evidence>
<dbReference type="EMBL" id="CM007387">
    <property type="protein sequence ID" value="ONK63626.1"/>
    <property type="molecule type" value="Genomic_DNA"/>
</dbReference>
<proteinExistence type="predicted"/>
<sequence>MHHQEILRKDLSDKKAHITILRRQHTQVYNDINGVVSDIRATEEAIARLEAGLDQKKAQLAQYEDVRKGLQLQSGNISKDFCHTLYACEGIRREIIAAAPVEAELRREIEEQVRAAHEKKLSTFKSRLKSLKLMNPDA</sequence>
<name>A0A5P1ECM3_ASPOF</name>
<feature type="coiled-coil region" evidence="1">
    <location>
        <begin position="39"/>
        <end position="73"/>
    </location>
</feature>
<reference evidence="3" key="1">
    <citation type="journal article" date="2017" name="Nat. Commun.">
        <title>The asparagus genome sheds light on the origin and evolution of a young Y chromosome.</title>
        <authorList>
            <person name="Harkess A."/>
            <person name="Zhou J."/>
            <person name="Xu C."/>
            <person name="Bowers J.E."/>
            <person name="Van der Hulst R."/>
            <person name="Ayyampalayam S."/>
            <person name="Mercati F."/>
            <person name="Riccardi P."/>
            <person name="McKain M.R."/>
            <person name="Kakrana A."/>
            <person name="Tang H."/>
            <person name="Ray J."/>
            <person name="Groenendijk J."/>
            <person name="Arikit S."/>
            <person name="Mathioni S.M."/>
            <person name="Nakano M."/>
            <person name="Shan H."/>
            <person name="Telgmann-Rauber A."/>
            <person name="Kanno A."/>
            <person name="Yue Z."/>
            <person name="Chen H."/>
            <person name="Li W."/>
            <person name="Chen Y."/>
            <person name="Xu X."/>
            <person name="Zhang Y."/>
            <person name="Luo S."/>
            <person name="Chen H."/>
            <person name="Gao J."/>
            <person name="Mao Z."/>
            <person name="Pires J.C."/>
            <person name="Luo M."/>
            <person name="Kudrna D."/>
            <person name="Wing R.A."/>
            <person name="Meyers B.C."/>
            <person name="Yi K."/>
            <person name="Kong H."/>
            <person name="Lavrijsen P."/>
            <person name="Sunseri F."/>
            <person name="Falavigna A."/>
            <person name="Ye Y."/>
            <person name="Leebens-Mack J.H."/>
            <person name="Chen G."/>
        </authorList>
    </citation>
    <scope>NUCLEOTIDE SEQUENCE [LARGE SCALE GENOMIC DNA]</scope>
    <source>
        <strain evidence="3">cv. DH0086</strain>
    </source>
</reference>
<organism evidence="2 3">
    <name type="scientific">Asparagus officinalis</name>
    <name type="common">Garden asparagus</name>
    <dbReference type="NCBI Taxonomy" id="4686"/>
    <lineage>
        <taxon>Eukaryota</taxon>
        <taxon>Viridiplantae</taxon>
        <taxon>Streptophyta</taxon>
        <taxon>Embryophyta</taxon>
        <taxon>Tracheophyta</taxon>
        <taxon>Spermatophyta</taxon>
        <taxon>Magnoliopsida</taxon>
        <taxon>Liliopsida</taxon>
        <taxon>Asparagales</taxon>
        <taxon>Asparagaceae</taxon>
        <taxon>Asparagoideae</taxon>
        <taxon>Asparagus</taxon>
    </lineage>
</organism>
<dbReference type="Gramene" id="ONK63626">
    <property type="protein sequence ID" value="ONK63626"/>
    <property type="gene ID" value="A4U43_C07F17220"/>
</dbReference>
<gene>
    <name evidence="2" type="ORF">A4U43_C07F17220</name>
</gene>
<accession>A0A5P1ECM3</accession>
<keyword evidence="1" id="KW-0175">Coiled coil</keyword>
<dbReference type="Proteomes" id="UP000243459">
    <property type="component" value="Chromosome 7"/>
</dbReference>
<evidence type="ECO:0000256" key="1">
    <source>
        <dbReference type="SAM" id="Coils"/>
    </source>
</evidence>